<dbReference type="InterPro" id="IPR015421">
    <property type="entry name" value="PyrdxlP-dep_Trfase_major"/>
</dbReference>
<evidence type="ECO:0000256" key="5">
    <source>
        <dbReference type="ARBA" id="ARBA00023239"/>
    </source>
</evidence>
<keyword evidence="5" id="KW-0456">Lyase</keyword>
<dbReference type="PIRSF" id="PIRSF017617">
    <property type="entry name" value="Thr_aldolase"/>
    <property type="match status" value="1"/>
</dbReference>
<feature type="modified residue" description="N6-(pyridoxal phosphate)lysine" evidence="6">
    <location>
        <position position="209"/>
    </location>
</feature>
<comment type="similarity">
    <text evidence="2">Belongs to the threonine aldolase family.</text>
</comment>
<dbReference type="PANTHER" id="PTHR48097">
    <property type="entry name" value="L-THREONINE ALDOLASE-RELATED"/>
    <property type="match status" value="1"/>
</dbReference>
<dbReference type="Proteomes" id="UP000198615">
    <property type="component" value="Unassembled WGS sequence"/>
</dbReference>
<dbReference type="FunFam" id="3.40.640.10:FF:000030">
    <property type="entry name" value="Low-specificity L-threonine aldolase"/>
    <property type="match status" value="1"/>
</dbReference>
<dbReference type="GO" id="GO:0006545">
    <property type="term" value="P:glycine biosynthetic process"/>
    <property type="evidence" value="ECO:0007669"/>
    <property type="project" value="TreeGrafter"/>
</dbReference>
<dbReference type="InterPro" id="IPR015422">
    <property type="entry name" value="PyrdxlP-dep_Trfase_small"/>
</dbReference>
<sequence length="354" mass="38127">MVSSNPTAQPRVNLHSDTATRPTEGMRKAIYDAEVGDEQAGEDPTAIRLQEKVAELLGKEAAVFLPSGTMCNEISYRVWCDHGDEIILEENSHALHYEVGGPGALAGVMTRTIKGTKGWFTADQVEALIRPKSRHMPRQKLVSVENTANMAGGTIWPLDTLKDVAGAARKHGMRVHMDGARLPNAVVASGISFAEFAGPCDSAWIDLSKGLGCPIGGVLAGSKDFIEECWRFKHQFGGALRQSGIVAAAGLYALDHHVERLADDHAHARRLAEGIVDVDGIVVDPASVETNMVFFDIAGTGITAPEFSRRLMVEHEVKISAVQPTVLRAVTYLGIEDPDIEFAVAAIRQVAMEA</sequence>
<evidence type="ECO:0000256" key="7">
    <source>
        <dbReference type="SAM" id="MobiDB-lite"/>
    </source>
</evidence>
<protein>
    <submittedName>
        <fullName evidence="9">L-threonine aldolase</fullName>
    </submittedName>
</protein>
<dbReference type="GO" id="GO:0005829">
    <property type="term" value="C:cytosol"/>
    <property type="evidence" value="ECO:0007669"/>
    <property type="project" value="TreeGrafter"/>
</dbReference>
<evidence type="ECO:0000256" key="1">
    <source>
        <dbReference type="ARBA" id="ARBA00001933"/>
    </source>
</evidence>
<accession>A0A8G2EZ19</accession>
<proteinExistence type="inferred from homology"/>
<dbReference type="AlphaFoldDB" id="A0A8G2EZ19"/>
<evidence type="ECO:0000256" key="3">
    <source>
        <dbReference type="ARBA" id="ARBA00011881"/>
    </source>
</evidence>
<feature type="compositionally biased region" description="Polar residues" evidence="7">
    <location>
        <begin position="1"/>
        <end position="21"/>
    </location>
</feature>
<dbReference type="FunFam" id="3.90.1150.10:FF:000041">
    <property type="entry name" value="Low-specificity L-threonine aldolase"/>
    <property type="match status" value="1"/>
</dbReference>
<dbReference type="Gene3D" id="3.40.640.10">
    <property type="entry name" value="Type I PLP-dependent aspartate aminotransferase-like (Major domain)"/>
    <property type="match status" value="1"/>
</dbReference>
<dbReference type="EMBL" id="FNBW01000009">
    <property type="protein sequence ID" value="SDG04653.1"/>
    <property type="molecule type" value="Genomic_DNA"/>
</dbReference>
<evidence type="ECO:0000259" key="8">
    <source>
        <dbReference type="Pfam" id="PF01212"/>
    </source>
</evidence>
<dbReference type="Gene3D" id="3.90.1150.10">
    <property type="entry name" value="Aspartate Aminotransferase, domain 1"/>
    <property type="match status" value="1"/>
</dbReference>
<organism evidence="9 10">
    <name type="scientific">Thalassobaculum litoreum DSM 18839</name>
    <dbReference type="NCBI Taxonomy" id="1123362"/>
    <lineage>
        <taxon>Bacteria</taxon>
        <taxon>Pseudomonadati</taxon>
        <taxon>Pseudomonadota</taxon>
        <taxon>Alphaproteobacteria</taxon>
        <taxon>Rhodospirillales</taxon>
        <taxon>Thalassobaculaceae</taxon>
        <taxon>Thalassobaculum</taxon>
    </lineage>
</organism>
<evidence type="ECO:0000313" key="10">
    <source>
        <dbReference type="Proteomes" id="UP000198615"/>
    </source>
</evidence>
<dbReference type="OrthoDB" id="9774495at2"/>
<dbReference type="GO" id="GO:0006567">
    <property type="term" value="P:L-threonine catabolic process"/>
    <property type="evidence" value="ECO:0007669"/>
    <property type="project" value="TreeGrafter"/>
</dbReference>
<keyword evidence="10" id="KW-1185">Reference proteome</keyword>
<dbReference type="SUPFAM" id="SSF53383">
    <property type="entry name" value="PLP-dependent transferases"/>
    <property type="match status" value="1"/>
</dbReference>
<evidence type="ECO:0000256" key="4">
    <source>
        <dbReference type="ARBA" id="ARBA00022898"/>
    </source>
</evidence>
<dbReference type="RefSeq" id="WP_028794247.1">
    <property type="nucleotide sequence ID" value="NZ_FNBW01000009.1"/>
</dbReference>
<comment type="cofactor">
    <cofactor evidence="1">
        <name>pyridoxal 5'-phosphate</name>
        <dbReference type="ChEBI" id="CHEBI:597326"/>
    </cofactor>
</comment>
<feature type="domain" description="Aromatic amino acid beta-eliminating lyase/threonine aldolase" evidence="8">
    <location>
        <begin position="14"/>
        <end position="296"/>
    </location>
</feature>
<dbReference type="InterPro" id="IPR015424">
    <property type="entry name" value="PyrdxlP-dep_Trfase"/>
</dbReference>
<comment type="caution">
    <text evidence="9">The sequence shown here is derived from an EMBL/GenBank/DDBJ whole genome shotgun (WGS) entry which is preliminary data.</text>
</comment>
<evidence type="ECO:0000313" key="9">
    <source>
        <dbReference type="EMBL" id="SDG04653.1"/>
    </source>
</evidence>
<reference evidence="9 10" key="1">
    <citation type="submission" date="2016-10" db="EMBL/GenBank/DDBJ databases">
        <authorList>
            <person name="Varghese N."/>
            <person name="Submissions S."/>
        </authorList>
    </citation>
    <scope>NUCLEOTIDE SEQUENCE [LARGE SCALE GENOMIC DNA]</scope>
    <source>
        <strain evidence="9 10">DSM 18839</strain>
    </source>
</reference>
<evidence type="ECO:0000256" key="6">
    <source>
        <dbReference type="PIRSR" id="PIRSR017617-1"/>
    </source>
</evidence>
<gene>
    <name evidence="9" type="ORF">SAMN05660686_03193</name>
</gene>
<feature type="region of interest" description="Disordered" evidence="7">
    <location>
        <begin position="1"/>
        <end position="23"/>
    </location>
</feature>
<dbReference type="InterPro" id="IPR023603">
    <property type="entry name" value="Low_specificity_L-TA-like"/>
</dbReference>
<dbReference type="NCBIfam" id="NF041359">
    <property type="entry name" value="GntG_guanitoxin"/>
    <property type="match status" value="1"/>
</dbReference>
<dbReference type="Pfam" id="PF01212">
    <property type="entry name" value="Beta_elim_lyase"/>
    <property type="match status" value="1"/>
</dbReference>
<dbReference type="InterPro" id="IPR001597">
    <property type="entry name" value="ArAA_b-elim_lyase/Thr_aldolase"/>
</dbReference>
<name>A0A8G2EZ19_9PROT</name>
<evidence type="ECO:0000256" key="2">
    <source>
        <dbReference type="ARBA" id="ARBA00006966"/>
    </source>
</evidence>
<dbReference type="PANTHER" id="PTHR48097:SF9">
    <property type="entry name" value="L-THREONINE ALDOLASE"/>
    <property type="match status" value="1"/>
</dbReference>
<keyword evidence="4" id="KW-0663">Pyridoxal phosphate</keyword>
<comment type="subunit">
    <text evidence="3">Homotetramer.</text>
</comment>
<dbReference type="GO" id="GO:0008732">
    <property type="term" value="F:L-allo-threonine aldolase activity"/>
    <property type="evidence" value="ECO:0007669"/>
    <property type="project" value="TreeGrafter"/>
</dbReference>